<keyword evidence="2" id="KW-1185">Reference proteome</keyword>
<proteinExistence type="predicted"/>
<dbReference type="Proteomes" id="UP001519654">
    <property type="component" value="Unassembled WGS sequence"/>
</dbReference>
<sequence>MPINGIDANTLDETIAKTFQELKTAIDTYSEKNITLYSEALRALVKLRDQANG</sequence>
<dbReference type="RefSeq" id="WP_215789019.1">
    <property type="nucleotide sequence ID" value="NZ_JAHKKG010000006.1"/>
</dbReference>
<evidence type="ECO:0000313" key="2">
    <source>
        <dbReference type="Proteomes" id="UP001519654"/>
    </source>
</evidence>
<organism evidence="1 2">
    <name type="scientific">Paractinoplanes bogorensis</name>
    <dbReference type="NCBI Taxonomy" id="1610840"/>
    <lineage>
        <taxon>Bacteria</taxon>
        <taxon>Bacillati</taxon>
        <taxon>Actinomycetota</taxon>
        <taxon>Actinomycetes</taxon>
        <taxon>Micromonosporales</taxon>
        <taxon>Micromonosporaceae</taxon>
        <taxon>Paractinoplanes</taxon>
    </lineage>
</organism>
<comment type="caution">
    <text evidence="1">The sequence shown here is derived from an EMBL/GenBank/DDBJ whole genome shotgun (WGS) entry which is preliminary data.</text>
</comment>
<gene>
    <name evidence="1" type="ORF">KOI35_19965</name>
</gene>
<accession>A0ABS5YUN0</accession>
<name>A0ABS5YUN0_9ACTN</name>
<protein>
    <submittedName>
        <fullName evidence="1">Uncharacterized protein</fullName>
    </submittedName>
</protein>
<evidence type="ECO:0000313" key="1">
    <source>
        <dbReference type="EMBL" id="MBU2665790.1"/>
    </source>
</evidence>
<dbReference type="EMBL" id="JAHKKG010000006">
    <property type="protein sequence ID" value="MBU2665790.1"/>
    <property type="molecule type" value="Genomic_DNA"/>
</dbReference>
<reference evidence="1 2" key="1">
    <citation type="submission" date="2021-06" db="EMBL/GenBank/DDBJ databases">
        <title>Actinoplanes lichenicola sp. nov., and Actinoplanes ovalisporus sp. nov., isolated from lichen in Thailand.</title>
        <authorList>
            <person name="Saeng-In P."/>
            <person name="Kanchanasin P."/>
            <person name="Yuki M."/>
            <person name="Kudo T."/>
            <person name="Ohkuma M."/>
            <person name="Phongsopitanun W."/>
            <person name="Tanasupawat S."/>
        </authorList>
    </citation>
    <scope>NUCLEOTIDE SEQUENCE [LARGE SCALE GENOMIC DNA]</scope>
    <source>
        <strain evidence="1 2">NBRC 110975</strain>
    </source>
</reference>